<feature type="domain" description="Autotransporter" evidence="18">
    <location>
        <begin position="1303"/>
        <end position="1558"/>
    </location>
</feature>
<feature type="domain" description="Peptidase S6" evidence="19">
    <location>
        <begin position="26"/>
        <end position="286"/>
    </location>
</feature>
<dbReference type="SUPFAM" id="SSF51126">
    <property type="entry name" value="Pectin lyase-like"/>
    <property type="match status" value="2"/>
</dbReference>
<evidence type="ECO:0000256" key="9">
    <source>
        <dbReference type="ARBA" id="ARBA00022729"/>
    </source>
</evidence>
<evidence type="ECO:0000256" key="7">
    <source>
        <dbReference type="ARBA" id="ARBA00022670"/>
    </source>
</evidence>
<keyword evidence="6" id="KW-0964">Secreted</keyword>
<dbReference type="InterPro" id="IPR004899">
    <property type="entry name" value="Pertactin_central"/>
</dbReference>
<dbReference type="PROSITE" id="PS51208">
    <property type="entry name" value="AUTOTRANSPORTER"/>
    <property type="match status" value="1"/>
</dbReference>
<dbReference type="PANTHER" id="PTHR12338">
    <property type="entry name" value="AUTOTRANSPORTER"/>
    <property type="match status" value="1"/>
</dbReference>
<keyword evidence="12" id="KW-0720">Serine protease</keyword>
<keyword evidence="11" id="KW-0378">Hydrolase</keyword>
<comment type="caution">
    <text evidence="20">The sequence shown here is derived from an EMBL/GenBank/DDBJ whole genome shotgun (WGS) entry which is preliminary data.</text>
</comment>
<dbReference type="Pfam" id="PF03212">
    <property type="entry name" value="Pertactin"/>
    <property type="match status" value="1"/>
</dbReference>
<evidence type="ECO:0000313" key="21">
    <source>
        <dbReference type="Proteomes" id="UP000092746"/>
    </source>
</evidence>
<evidence type="ECO:0000256" key="4">
    <source>
        <dbReference type="ARBA" id="ARBA00004613"/>
    </source>
</evidence>
<evidence type="ECO:0000256" key="11">
    <source>
        <dbReference type="ARBA" id="ARBA00022801"/>
    </source>
</evidence>
<evidence type="ECO:0000256" key="3">
    <source>
        <dbReference type="ARBA" id="ARBA00004571"/>
    </source>
</evidence>
<feature type="region of interest" description="Disordered" evidence="16">
    <location>
        <begin position="1202"/>
        <end position="1222"/>
    </location>
</feature>
<evidence type="ECO:0000256" key="2">
    <source>
        <dbReference type="ARBA" id="ARBA00004418"/>
    </source>
</evidence>
<dbReference type="InterPro" id="IPR012332">
    <property type="entry name" value="Autotransporter_pectin_lyase_C"/>
</dbReference>
<evidence type="ECO:0000256" key="8">
    <source>
        <dbReference type="ARBA" id="ARBA00022692"/>
    </source>
</evidence>
<evidence type="ECO:0000256" key="5">
    <source>
        <dbReference type="ARBA" id="ARBA00022452"/>
    </source>
</evidence>
<dbReference type="GO" id="GO:0005576">
    <property type="term" value="C:extracellular region"/>
    <property type="evidence" value="ECO:0007669"/>
    <property type="project" value="UniProtKB-SubCell"/>
</dbReference>
<name>A0AAP7GZJ2_AGGAP</name>
<keyword evidence="9 17" id="KW-0732">Signal</keyword>
<dbReference type="Pfam" id="PF24078">
    <property type="entry name" value="Beta-sol_PIC_HAP1_IgA0_2nd"/>
    <property type="match status" value="1"/>
</dbReference>
<dbReference type="Gene3D" id="2.160.20.20">
    <property type="match status" value="2"/>
</dbReference>
<dbReference type="SMART" id="SM00869">
    <property type="entry name" value="Autotransporter"/>
    <property type="match status" value="1"/>
</dbReference>
<dbReference type="InterPro" id="IPR030396">
    <property type="entry name" value="Peptidase_S6_dom"/>
</dbReference>
<accession>A0AAP7GZJ2</accession>
<evidence type="ECO:0000259" key="19">
    <source>
        <dbReference type="PROSITE" id="PS51691"/>
    </source>
</evidence>
<dbReference type="SUPFAM" id="SSF103515">
    <property type="entry name" value="Autotransporter"/>
    <property type="match status" value="1"/>
</dbReference>
<evidence type="ECO:0000256" key="16">
    <source>
        <dbReference type="SAM" id="MobiDB-lite"/>
    </source>
</evidence>
<dbReference type="EMBL" id="MAQE01000003">
    <property type="protein sequence ID" value="OBY53742.1"/>
    <property type="molecule type" value="Genomic_DNA"/>
</dbReference>
<sequence>MQKTNFKPKFIAAFVALNLSPMVFAGQVYSGVDYQYFRDFAENKGKFTPGAQNIAVVNKKGESIGTMMQNAPMMDFSVVSRNGVAALVGDQYIVSVAHNVGYRNVDFGMEGSNPDQHRFGYNIVKRNNYKNDRTHPYMTDYHNPRLAKFVTEAAPIEMVSNMQGSTYGDLEKYPMRVRIGSGWQFLRDDNDNGNHIAMAYNYLTAGNTFMQGWANNGEVSLSGDVRHPNQYGPLPISGSSGDSGSPMFIYDKTAGKWLINGVLRSGHPYQGKENTYQIARKNYLDEIIAGDLLTVFDFTAASYDWTADDNGIGKLTKGSRVVTNTPLANYSLPSSGRDEFFGYGGPNPYMPALHHGKNIYFGNMENGTITLKNNIDQGAGGLTFEGDFVVQPTTDETWKGAGVSVSEGSTVTWKVKNPAGDRLSKIGQGTLLVNGKGENLGDISVGDGVVVLNQQADEQGKKQAFNQLGIVSGRPTVKFESADQVNPNNIYFGFRGGRLDLNGHSLTFNRIQNTDEGAQIVNHNKDTAATVTLLGNAQIDNESKINQSKAAAFNGWFGETNTGLHNGRLDVVYRPTHADSVFLLSGGTNLNGNITQENGTLVFSGRPTPHAYNHQNRPALIGRPQGEVVIDDDWLSRTFKAKKFIINGGSAVVSRNVSAINGDWQLSNNANAALGVTDKQANFICARSDWTGLTKCANQTLSDKVFSSIERSKINGNFNVSDKATLSVQGLADMVGNVELTANSQYSLIHGATQTGALRLSDNGTARVDNATLIGNVSVANQAQYQLANNATQNGNLTLSDTAQATVVGAKLNGNTASSQHSQYRLIDGAVQTGALMLSNEANALVNNATLSGDVSVANQAQYQLANNATQNGALRLKDHSKALVNAANLKGNVILSEQAELNLNNTTFSHNISGSANSRVVLTNQTNWVLSGSSTVGHLALDNSQVILNSSMNPKTFNNLSVLGDLSGNGSFNYRTYLEHHLGEHVEVNGIAKGNFVLNVNNSGKEPQTLQQLSLLTLKNAAQQAGLVQVSLANGTVDAGTYRYELKNFNNDYRLYNLKKEQELADQARLAEEKRKADEAARLAEEKRKADEAARLAEEKRKADEAARLAEEKRKADEAARLAEEKRKADEAARLAEEKRKADEAARLAEEKRKADEAARIAEEKRKADEAARLAEEKRKAEEAARLAEEKRKAEELARLAEEKRKADEAARIAEEKRKADEVARLAEEKRKAEEAARLAEEKHKAEEQARLDAQRKALEQESAVKKQKELISRYANSALSELSASVNSALLAQDELNKHLVSENNTNVWANTLYSSRHYDADEFRAYQQKARLTQVGVQHIDTNHRLGLLFSHSRASNAFDDNISSKGRLNMLSAFAKYDFENGLNLSADAGYGLSAGEIRGESQNAKIKRRIATIGMGLGYQLNLDKLAIRPNVGIHRYYISADSYTYAGVNVHSPKMSFNAYHAGVTVDYAFMPWAGVTIRPALTLNYVDASDSQVAVHVNQSQLTQRFDRYWQQEIGVTTDFANWQIATYAGQSRGKQLDKQHQIGLKVGYRW</sequence>
<dbReference type="CDD" id="cd01343">
    <property type="entry name" value="PL1_Passenger_AT"/>
    <property type="match status" value="1"/>
</dbReference>
<keyword evidence="14" id="KW-0865">Zymogen</keyword>
<evidence type="ECO:0000256" key="12">
    <source>
        <dbReference type="ARBA" id="ARBA00022825"/>
    </source>
</evidence>
<keyword evidence="5" id="KW-1134">Transmembrane beta strand</keyword>
<dbReference type="InterPro" id="IPR057393">
    <property type="entry name" value="PIC_HAP1_IgA0_b-sol2"/>
</dbReference>
<comment type="subcellular location">
    <subcellularLocation>
        <location evidence="3">Cell outer membrane</location>
        <topology evidence="3">Multi-pass membrane protein</topology>
    </subcellularLocation>
    <subcellularLocation>
        <location evidence="1">Cell surface</location>
    </subcellularLocation>
    <subcellularLocation>
        <location evidence="2">Periplasm</location>
    </subcellularLocation>
    <subcellularLocation>
        <location evidence="4">Secreted</location>
    </subcellularLocation>
</comment>
<evidence type="ECO:0000256" key="6">
    <source>
        <dbReference type="ARBA" id="ARBA00022525"/>
    </source>
</evidence>
<evidence type="ECO:0000256" key="14">
    <source>
        <dbReference type="ARBA" id="ARBA00023145"/>
    </source>
</evidence>
<evidence type="ECO:0000259" key="18">
    <source>
        <dbReference type="PROSITE" id="PS51208"/>
    </source>
</evidence>
<dbReference type="GO" id="GO:0009279">
    <property type="term" value="C:cell outer membrane"/>
    <property type="evidence" value="ECO:0007669"/>
    <property type="project" value="UniProtKB-SubCell"/>
</dbReference>
<dbReference type="Gene3D" id="2.40.10.120">
    <property type="match status" value="1"/>
</dbReference>
<organism evidence="20 21">
    <name type="scientific">Aggregatibacter aphrophilus</name>
    <name type="common">Haemophilus aphrophilus</name>
    <dbReference type="NCBI Taxonomy" id="732"/>
    <lineage>
        <taxon>Bacteria</taxon>
        <taxon>Pseudomonadati</taxon>
        <taxon>Pseudomonadota</taxon>
        <taxon>Gammaproteobacteria</taxon>
        <taxon>Pasteurellales</taxon>
        <taxon>Pasteurellaceae</taxon>
        <taxon>Aggregatibacter</taxon>
    </lineage>
</organism>
<protein>
    <submittedName>
        <fullName evidence="20">Autotransporter outer membrane beta-barrel domain-containing protein</fullName>
    </submittedName>
</protein>
<dbReference type="InterPro" id="IPR000710">
    <property type="entry name" value="Peptidase_S6"/>
</dbReference>
<evidence type="ECO:0000256" key="17">
    <source>
        <dbReference type="SAM" id="SignalP"/>
    </source>
</evidence>
<feature type="region of interest" description="Disordered" evidence="16">
    <location>
        <begin position="1137"/>
        <end position="1179"/>
    </location>
</feature>
<dbReference type="InterPro" id="IPR011050">
    <property type="entry name" value="Pectin_lyase_fold/virulence"/>
</dbReference>
<evidence type="ECO:0000313" key="20">
    <source>
        <dbReference type="EMBL" id="OBY53742.1"/>
    </source>
</evidence>
<gene>
    <name evidence="20" type="ORF">BBB52_02975</name>
</gene>
<dbReference type="PRINTS" id="PR00921">
    <property type="entry name" value="IGASERPTASE"/>
</dbReference>
<dbReference type="GO" id="GO:0004252">
    <property type="term" value="F:serine-type endopeptidase activity"/>
    <property type="evidence" value="ECO:0007669"/>
    <property type="project" value="InterPro"/>
</dbReference>
<feature type="chain" id="PRO_5042956714" evidence="17">
    <location>
        <begin position="26"/>
        <end position="1558"/>
    </location>
</feature>
<keyword evidence="7" id="KW-0645">Protease</keyword>
<dbReference type="GO" id="GO:0006508">
    <property type="term" value="P:proteolysis"/>
    <property type="evidence" value="ECO:0007669"/>
    <property type="project" value="UniProtKB-KW"/>
</dbReference>
<evidence type="ECO:0000256" key="15">
    <source>
        <dbReference type="ARBA" id="ARBA00023237"/>
    </source>
</evidence>
<dbReference type="CDD" id="cd22265">
    <property type="entry name" value="UDM1_RNF168"/>
    <property type="match status" value="1"/>
</dbReference>
<dbReference type="InterPro" id="IPR050909">
    <property type="entry name" value="Bact_Autotransporter_VF"/>
</dbReference>
<dbReference type="GO" id="GO:0042597">
    <property type="term" value="C:periplasmic space"/>
    <property type="evidence" value="ECO:0007669"/>
    <property type="project" value="UniProtKB-SubCell"/>
</dbReference>
<feature type="signal peptide" evidence="17">
    <location>
        <begin position="1"/>
        <end position="25"/>
    </location>
</feature>
<dbReference type="InterPro" id="IPR005546">
    <property type="entry name" value="Autotransporte_beta"/>
</dbReference>
<reference evidence="20 21" key="1">
    <citation type="submission" date="2016-06" db="EMBL/GenBank/DDBJ databases">
        <title>Simultaneous identification of Haemophilus influenzae and Haemophilus haemolyticus using TaqMan real-time PCR.</title>
        <authorList>
            <person name="Price E.P."/>
            <person name="Sarovich D.S."/>
            <person name="Harris T."/>
            <person name="Spargo J.C."/>
            <person name="Nosworthy E."/>
            <person name="Beissbarth J."/>
            <person name="Smith-Vaughan H."/>
        </authorList>
    </citation>
    <scope>NUCLEOTIDE SEQUENCE [LARGE SCALE GENOMIC DNA]</scope>
    <source>
        <strain evidence="20 21">ATCC 7901</strain>
    </source>
</reference>
<dbReference type="Pfam" id="PF02395">
    <property type="entry name" value="Peptidase_S6"/>
    <property type="match status" value="1"/>
</dbReference>
<proteinExistence type="predicted"/>
<dbReference type="Gene3D" id="2.40.128.130">
    <property type="entry name" value="Autotransporter beta-domain"/>
    <property type="match status" value="1"/>
</dbReference>
<keyword evidence="13" id="KW-0472">Membrane</keyword>
<dbReference type="PANTHER" id="PTHR12338:SF10">
    <property type="entry name" value="ADHESION AND PENETRATION PROTEIN AUTOTRANSPORTER"/>
    <property type="match status" value="1"/>
</dbReference>
<dbReference type="PROSITE" id="PS51691">
    <property type="entry name" value="PEPTIDASE_S6"/>
    <property type="match status" value="1"/>
</dbReference>
<dbReference type="PROSITE" id="PS00135">
    <property type="entry name" value="TRYPSIN_SER"/>
    <property type="match status" value="1"/>
</dbReference>
<dbReference type="InterPro" id="IPR033116">
    <property type="entry name" value="TRYPSIN_SER"/>
</dbReference>
<dbReference type="Proteomes" id="UP000092746">
    <property type="component" value="Unassembled WGS sequence"/>
</dbReference>
<evidence type="ECO:0000256" key="13">
    <source>
        <dbReference type="ARBA" id="ARBA00023136"/>
    </source>
</evidence>
<dbReference type="InterPro" id="IPR036709">
    <property type="entry name" value="Autotransporte_beta_dom_sf"/>
</dbReference>
<dbReference type="GO" id="GO:0009986">
    <property type="term" value="C:cell surface"/>
    <property type="evidence" value="ECO:0007669"/>
    <property type="project" value="UniProtKB-SubCell"/>
</dbReference>
<evidence type="ECO:0000256" key="1">
    <source>
        <dbReference type="ARBA" id="ARBA00004241"/>
    </source>
</evidence>
<keyword evidence="8" id="KW-0812">Transmembrane</keyword>
<evidence type="ECO:0000256" key="10">
    <source>
        <dbReference type="ARBA" id="ARBA00022764"/>
    </source>
</evidence>
<dbReference type="RefSeq" id="WP_065294899.1">
    <property type="nucleotide sequence ID" value="NZ_MAQE01000003.1"/>
</dbReference>
<keyword evidence="10" id="KW-0574">Periplasm</keyword>
<keyword evidence="15" id="KW-0998">Cell outer membrane</keyword>